<reference evidence="1 2" key="1">
    <citation type="journal article" date="2017" name="Syst. Appl. Microbiol.">
        <title>Pseudomonas caspiana sp. nov., a citrus pathogen in the Pseudomonas syringae phylogenetic group.</title>
        <authorList>
            <person name="Busquets A."/>
            <person name="Gomila M."/>
            <person name="Beiki F."/>
            <person name="Mulet M."/>
            <person name="Rahimian H."/>
            <person name="Garcia-Valdes E."/>
            <person name="Lalucat J."/>
        </authorList>
    </citation>
    <scope>NUCLEOTIDE SEQUENCE [LARGE SCALE GENOMIC DNA]</scope>
    <source>
        <strain evidence="1 2">FBF102</strain>
    </source>
</reference>
<proteinExistence type="predicted"/>
<evidence type="ECO:0000313" key="2">
    <source>
        <dbReference type="Proteomes" id="UP000195440"/>
    </source>
</evidence>
<dbReference type="Proteomes" id="UP000195440">
    <property type="component" value="Unassembled WGS sequence"/>
</dbReference>
<accession>A0A1Y3NXG9</accession>
<dbReference type="OrthoDB" id="7033103at2"/>
<dbReference type="AlphaFoldDB" id="A0A1Y3NXG9"/>
<comment type="caution">
    <text evidence="1">The sequence shown here is derived from an EMBL/GenBank/DDBJ whole genome shotgun (WGS) entry which is preliminary data.</text>
</comment>
<name>A0A1Y3NXG9_9PSED</name>
<keyword evidence="2" id="KW-1185">Reference proteome</keyword>
<protein>
    <submittedName>
        <fullName evidence="1">Uncharacterized protein</fullName>
    </submittedName>
</protein>
<organism evidence="1 2">
    <name type="scientific">Pseudomonas caspiana</name>
    <dbReference type="NCBI Taxonomy" id="1451454"/>
    <lineage>
        <taxon>Bacteria</taxon>
        <taxon>Pseudomonadati</taxon>
        <taxon>Pseudomonadota</taxon>
        <taxon>Gammaproteobacteria</taxon>
        <taxon>Pseudomonadales</taxon>
        <taxon>Pseudomonadaceae</taxon>
        <taxon>Pseudomonas</taxon>
    </lineage>
</organism>
<sequence>MGNLNISSVAKPRAGDARIPDPLLLKPTIDGQFTSKKVPVALADSGLSVRFPRWEGLSAGHKIYLTVGGNTTANLVQPAYVVTAADVADPDKVFVLPLPASYTVAEGSIIVSYMGLTKTNSNPKWPVAPQTVIVDRTAPGGEVLPILLNPDATQIIRSLTESTFDPNGKFETLVADYDGIEVNDRIVPFIIPERSGTPIFFNASAEIVDDDEVHTNRIRLFFDRADIIAQGDGLHEFGYQITDEAGNVSGLSPLARIQVLLLDVPSALLAPVVPDFLDSAGLGDGVVNYDDAMAGVEVEIPAYATSAENDIIVINWGGQLSTPYPLTAADVANDPVTTIILSAALVKLANSNPALPVFYTVTRSGSPYTSPTLSVNVDLSVPGGPDPERLLKPLTVVGPDAQVDVITEDDYGQNASATIPAFTNDVPPKNSFLSGDEVTIIWDGVPVLPPYQVQTVDVSRNLLLPIPANYITDKGAGFKPVTYSIVRELLPPYNPPQYGTGTAGIKSVEVRSRDGLPNDGQPLTAPTYTSVNEFGVIDIEAAVNGAPVQCPIGYSNVSPGNDIMLKFMGYDFDSPTTPILPSQFDVTTQITDIDAGRGYAVITIPREKLRMLCVGYGRVTYLIRNDKGPTESLQTEAVVDLSDPTNGMCLV</sequence>
<evidence type="ECO:0000313" key="1">
    <source>
        <dbReference type="EMBL" id="OUM72290.1"/>
    </source>
</evidence>
<dbReference type="RefSeq" id="WP_087271335.1">
    <property type="nucleotide sequence ID" value="NZ_JBJGBV010000012.1"/>
</dbReference>
<dbReference type="EMBL" id="LOHF01000018">
    <property type="protein sequence ID" value="OUM72290.1"/>
    <property type="molecule type" value="Genomic_DNA"/>
</dbReference>
<gene>
    <name evidence="1" type="ORF">AUC60_19280</name>
</gene>